<feature type="transmembrane region" description="Helical" evidence="1">
    <location>
        <begin position="7"/>
        <end position="25"/>
    </location>
</feature>
<reference evidence="2" key="1">
    <citation type="journal article" date="2019" name="PLoS Negl. Trop. Dis.">
        <title>Revisiting the worldwide diversity of Leptospira species in the environment.</title>
        <authorList>
            <person name="Vincent A.T."/>
            <person name="Schiettekatte O."/>
            <person name="Bourhy P."/>
            <person name="Veyrier F.J."/>
            <person name="Picardeau M."/>
        </authorList>
    </citation>
    <scope>NUCLEOTIDE SEQUENCE [LARGE SCALE GENOMIC DNA]</scope>
    <source>
        <strain evidence="2">201400974</strain>
    </source>
</reference>
<dbReference type="RefSeq" id="WP_135764182.1">
    <property type="nucleotide sequence ID" value="NZ_RQHV01000043.1"/>
</dbReference>
<dbReference type="AlphaFoldDB" id="A0A4V3JXA5"/>
<comment type="caution">
    <text evidence="2">The sequence shown here is derived from an EMBL/GenBank/DDBJ whole genome shotgun (WGS) entry which is preliminary data.</text>
</comment>
<dbReference type="OrthoDB" id="323053at2"/>
<gene>
    <name evidence="2" type="ORF">EHS11_09705</name>
</gene>
<protein>
    <submittedName>
        <fullName evidence="2">Uncharacterized protein</fullName>
    </submittedName>
</protein>
<keyword evidence="3" id="KW-1185">Reference proteome</keyword>
<evidence type="ECO:0000256" key="1">
    <source>
        <dbReference type="SAM" id="Phobius"/>
    </source>
</evidence>
<evidence type="ECO:0000313" key="3">
    <source>
        <dbReference type="Proteomes" id="UP000298264"/>
    </source>
</evidence>
<dbReference type="EMBL" id="RQHV01000043">
    <property type="protein sequence ID" value="TGN10551.1"/>
    <property type="molecule type" value="Genomic_DNA"/>
</dbReference>
<keyword evidence="1" id="KW-0472">Membrane</keyword>
<sequence length="354" mass="41880">MKKIAKSLLILIFTSALMHITYFFLVPYCEISSYYWYLDRRVNSWHENPKILVLGDSQIISGITPETIAEIENVNVDRVVYEPRPSEQPEGILDKYYRIKKQYPSIRKIYLNISPISITRNSVTDAHKQLYYSFGEFRIHQLVDEDLRRAYFSSFYDLVWKWGIEVFPFFGLNGNFSSVFSILPSNSQFYEFDPETNSSLSKNPSLEILKTRKNDSLYLEKHWDSLGRSWVWKDFGTKQEINKNSIFPRGSAIGFTKKREASIRIFRKLINEVKQSNISIVCLDIPFSFSLEKDMEEHGVKDLFERELEDLEGCQRIRLNREKFKEMNLFKDWTHLNEKGRDVLHQILISWGKN</sequence>
<proteinExistence type="predicted"/>
<name>A0A4V3JXA5_9LEPT</name>
<keyword evidence="1" id="KW-0812">Transmembrane</keyword>
<accession>A0A4V3JXA5</accession>
<keyword evidence="1" id="KW-1133">Transmembrane helix</keyword>
<dbReference type="Proteomes" id="UP000298264">
    <property type="component" value="Unassembled WGS sequence"/>
</dbReference>
<organism evidence="2 3">
    <name type="scientific">Leptospira ilyithenensis</name>
    <dbReference type="NCBI Taxonomy" id="2484901"/>
    <lineage>
        <taxon>Bacteria</taxon>
        <taxon>Pseudomonadati</taxon>
        <taxon>Spirochaetota</taxon>
        <taxon>Spirochaetia</taxon>
        <taxon>Leptospirales</taxon>
        <taxon>Leptospiraceae</taxon>
        <taxon>Leptospira</taxon>
    </lineage>
</organism>
<evidence type="ECO:0000313" key="2">
    <source>
        <dbReference type="EMBL" id="TGN10551.1"/>
    </source>
</evidence>